<accession>A0AAV7LDK6</accession>
<sequence>MLKEVDNKKKEHAGKVKAIDSAALPLPPPSVMELLQQPTQEKCQGIEAISSKREAVPVSGELPGLLEDHDDLMLDEPGPLKDQDLDQANCTPRLPLSGGRMEQAQTQARTQAERTIPLELEEFWLEKLYA</sequence>
<proteinExistence type="predicted"/>
<dbReference type="EMBL" id="JANPWB010000015">
    <property type="protein sequence ID" value="KAJ1089049.1"/>
    <property type="molecule type" value="Genomic_DNA"/>
</dbReference>
<evidence type="ECO:0000313" key="2">
    <source>
        <dbReference type="EMBL" id="KAJ1089049.1"/>
    </source>
</evidence>
<name>A0AAV7LDK6_PLEWA</name>
<feature type="compositionally biased region" description="Basic and acidic residues" evidence="1">
    <location>
        <begin position="1"/>
        <end position="18"/>
    </location>
</feature>
<gene>
    <name evidence="2" type="ORF">NDU88_002202</name>
</gene>
<evidence type="ECO:0000256" key="1">
    <source>
        <dbReference type="SAM" id="MobiDB-lite"/>
    </source>
</evidence>
<evidence type="ECO:0000313" key="3">
    <source>
        <dbReference type="Proteomes" id="UP001066276"/>
    </source>
</evidence>
<organism evidence="2 3">
    <name type="scientific">Pleurodeles waltl</name>
    <name type="common">Iberian ribbed newt</name>
    <dbReference type="NCBI Taxonomy" id="8319"/>
    <lineage>
        <taxon>Eukaryota</taxon>
        <taxon>Metazoa</taxon>
        <taxon>Chordata</taxon>
        <taxon>Craniata</taxon>
        <taxon>Vertebrata</taxon>
        <taxon>Euteleostomi</taxon>
        <taxon>Amphibia</taxon>
        <taxon>Batrachia</taxon>
        <taxon>Caudata</taxon>
        <taxon>Salamandroidea</taxon>
        <taxon>Salamandridae</taxon>
        <taxon>Pleurodelinae</taxon>
        <taxon>Pleurodeles</taxon>
    </lineage>
</organism>
<dbReference type="AlphaFoldDB" id="A0AAV7LDK6"/>
<protein>
    <submittedName>
        <fullName evidence="2">Uncharacterized protein</fullName>
    </submittedName>
</protein>
<reference evidence="2" key="1">
    <citation type="journal article" date="2022" name="bioRxiv">
        <title>Sequencing and chromosome-scale assembly of the giantPleurodeles waltlgenome.</title>
        <authorList>
            <person name="Brown T."/>
            <person name="Elewa A."/>
            <person name="Iarovenko S."/>
            <person name="Subramanian E."/>
            <person name="Araus A.J."/>
            <person name="Petzold A."/>
            <person name="Susuki M."/>
            <person name="Suzuki K.-i.T."/>
            <person name="Hayashi T."/>
            <person name="Toyoda A."/>
            <person name="Oliveira C."/>
            <person name="Osipova E."/>
            <person name="Leigh N.D."/>
            <person name="Simon A."/>
            <person name="Yun M.H."/>
        </authorList>
    </citation>
    <scope>NUCLEOTIDE SEQUENCE</scope>
    <source>
        <strain evidence="2">20211129_DDA</strain>
        <tissue evidence="2">Liver</tissue>
    </source>
</reference>
<dbReference type="Proteomes" id="UP001066276">
    <property type="component" value="Chromosome 11"/>
</dbReference>
<keyword evidence="3" id="KW-1185">Reference proteome</keyword>
<comment type="caution">
    <text evidence="2">The sequence shown here is derived from an EMBL/GenBank/DDBJ whole genome shotgun (WGS) entry which is preliminary data.</text>
</comment>
<feature type="region of interest" description="Disordered" evidence="1">
    <location>
        <begin position="1"/>
        <end position="29"/>
    </location>
</feature>